<dbReference type="Gene3D" id="3.30.565.10">
    <property type="entry name" value="Histidine kinase-like ATPase, C-terminal domain"/>
    <property type="match status" value="1"/>
</dbReference>
<dbReference type="Gene3D" id="3.30.450.20">
    <property type="entry name" value="PAS domain"/>
    <property type="match status" value="1"/>
</dbReference>
<keyword evidence="7" id="KW-0902">Two-component regulatory system</keyword>
<dbReference type="EMBL" id="JAUSRA010000001">
    <property type="protein sequence ID" value="MDP9797646.1"/>
    <property type="molecule type" value="Genomic_DNA"/>
</dbReference>
<feature type="transmembrane region" description="Helical" evidence="12">
    <location>
        <begin position="81"/>
        <end position="98"/>
    </location>
</feature>
<evidence type="ECO:0000256" key="1">
    <source>
        <dbReference type="ARBA" id="ARBA00000085"/>
    </source>
</evidence>
<feature type="compositionally biased region" description="Basic and acidic residues" evidence="11">
    <location>
        <begin position="10"/>
        <end position="20"/>
    </location>
</feature>
<sequence length="678" mass="72068">MAVTPTVSRPAEDPPVDRARVSGPLPDTSTKITATRSSASGRLVVTTAAGVLAVALGGAMLPGWDVVLPGPDALDRTEPGIAAALVPLGLTLPLLSRATGSSGGVALSRVVSLAGLLTAALALALAVGGRDGSRSGQITMAAGLLLAAAAQAAFAFLDERASTVAHGFLAVAGCLCLVTCYGCLYAAAGGRYGEDPADAFGAVALPAAAGFALVVLGTLAARPRDGLLGRLSVSGPESRRLVRTLAVALAGTLSVTGVAIWLGPDRFAPVLTGLGVASLVAFGLFAAWTVARMERARADARQEAAVSHSQLLKLIDNTKSNIYMKRIDNGQYILVNREWERLFGVRREQVVNLTDHGVFPPELADGLRANDLAVARAGTTVQYEETADSADGLRTYISVKFPVLDSSGEPYAVCGISTDITDRKQAEEQVRQLNTDLEKRVRERTAELEASTRELDAFAYSVSHDLRAPLRSLHGFSEALLDDYADVLDDTGKDYLGRLKRNVQRMGRMIDDLLNLSRATRVELAREIFDLTAMTEDIVADLRAADPARPVRLSVAENLTLYGDPHLVRLALHNLLANAWKFTGQRDDPAIEVGGCQRDGEEFVFVRDNGAGFDMQYADKLFNAFQRLHSTADFEGTGIGLAIVARVVRRHGGHIVAEAEPGRGATFYFNLMSAREGR</sequence>
<feature type="region of interest" description="Disordered" evidence="11">
    <location>
        <begin position="1"/>
        <end position="32"/>
    </location>
</feature>
<accession>A0ABT9N2X9</accession>
<dbReference type="Gene3D" id="1.10.287.130">
    <property type="match status" value="1"/>
</dbReference>
<dbReference type="InterPro" id="IPR003661">
    <property type="entry name" value="HisK_dim/P_dom"/>
</dbReference>
<dbReference type="SMART" id="SM00388">
    <property type="entry name" value="HisKA"/>
    <property type="match status" value="1"/>
</dbReference>
<feature type="transmembrane region" description="Helical" evidence="12">
    <location>
        <begin position="241"/>
        <end position="262"/>
    </location>
</feature>
<keyword evidence="17" id="KW-1185">Reference proteome</keyword>
<dbReference type="Pfam" id="PF08448">
    <property type="entry name" value="PAS_4"/>
    <property type="match status" value="1"/>
</dbReference>
<evidence type="ECO:0000256" key="12">
    <source>
        <dbReference type="SAM" id="Phobius"/>
    </source>
</evidence>
<dbReference type="InterPro" id="IPR036097">
    <property type="entry name" value="HisK_dim/P_sf"/>
</dbReference>
<evidence type="ECO:0000313" key="17">
    <source>
        <dbReference type="Proteomes" id="UP001240984"/>
    </source>
</evidence>
<evidence type="ECO:0000256" key="11">
    <source>
        <dbReference type="SAM" id="MobiDB-lite"/>
    </source>
</evidence>
<evidence type="ECO:0000256" key="3">
    <source>
        <dbReference type="ARBA" id="ARBA00012438"/>
    </source>
</evidence>
<dbReference type="InterPro" id="IPR000700">
    <property type="entry name" value="PAS-assoc_C"/>
</dbReference>
<reference evidence="16 17" key="1">
    <citation type="submission" date="2023-07" db="EMBL/GenBank/DDBJ databases">
        <title>Sequencing the genomes of 1000 actinobacteria strains.</title>
        <authorList>
            <person name="Klenk H.-P."/>
        </authorList>
    </citation>
    <scope>NUCLEOTIDE SEQUENCE [LARGE SCALE GENOMIC DNA]</scope>
    <source>
        <strain evidence="16 17">DSM 44710</strain>
    </source>
</reference>
<evidence type="ECO:0000313" key="16">
    <source>
        <dbReference type="EMBL" id="MDP9797646.1"/>
    </source>
</evidence>
<evidence type="ECO:0000256" key="10">
    <source>
        <dbReference type="SAM" id="Coils"/>
    </source>
</evidence>
<keyword evidence="12" id="KW-1133">Transmembrane helix</keyword>
<keyword evidence="10" id="KW-0175">Coiled coil</keyword>
<keyword evidence="8 12" id="KW-0472">Membrane</keyword>
<evidence type="ECO:0000259" key="13">
    <source>
        <dbReference type="PROSITE" id="PS50109"/>
    </source>
</evidence>
<dbReference type="InterPro" id="IPR036890">
    <property type="entry name" value="HATPase_C_sf"/>
</dbReference>
<dbReference type="InterPro" id="IPR004358">
    <property type="entry name" value="Sig_transdc_His_kin-like_C"/>
</dbReference>
<dbReference type="SUPFAM" id="SSF47384">
    <property type="entry name" value="Homodimeric domain of signal transducing histidine kinase"/>
    <property type="match status" value="1"/>
</dbReference>
<comment type="catalytic activity">
    <reaction evidence="1">
        <text>ATP + protein L-histidine = ADP + protein N-phospho-L-histidine.</text>
        <dbReference type="EC" id="2.7.13.3"/>
    </reaction>
</comment>
<evidence type="ECO:0000256" key="9">
    <source>
        <dbReference type="ARBA" id="ARBA00039401"/>
    </source>
</evidence>
<keyword evidence="6" id="KW-0418">Kinase</keyword>
<evidence type="ECO:0000259" key="15">
    <source>
        <dbReference type="PROSITE" id="PS50113"/>
    </source>
</evidence>
<dbReference type="InterPro" id="IPR035965">
    <property type="entry name" value="PAS-like_dom_sf"/>
</dbReference>
<dbReference type="PROSITE" id="PS50112">
    <property type="entry name" value="PAS"/>
    <property type="match status" value="1"/>
</dbReference>
<organism evidence="16 17">
    <name type="scientific">Catenuloplanes nepalensis</name>
    <dbReference type="NCBI Taxonomy" id="587533"/>
    <lineage>
        <taxon>Bacteria</taxon>
        <taxon>Bacillati</taxon>
        <taxon>Actinomycetota</taxon>
        <taxon>Actinomycetes</taxon>
        <taxon>Micromonosporales</taxon>
        <taxon>Micromonosporaceae</taxon>
        <taxon>Catenuloplanes</taxon>
    </lineage>
</organism>
<dbReference type="InterPro" id="IPR005467">
    <property type="entry name" value="His_kinase_dom"/>
</dbReference>
<evidence type="ECO:0000256" key="6">
    <source>
        <dbReference type="ARBA" id="ARBA00022777"/>
    </source>
</evidence>
<keyword evidence="5" id="KW-0808">Transferase</keyword>
<feature type="transmembrane region" description="Helical" evidence="12">
    <location>
        <begin position="164"/>
        <end position="187"/>
    </location>
</feature>
<dbReference type="PROSITE" id="PS50109">
    <property type="entry name" value="HIS_KIN"/>
    <property type="match status" value="1"/>
</dbReference>
<dbReference type="Pfam" id="PF02518">
    <property type="entry name" value="HATPase_c"/>
    <property type="match status" value="1"/>
</dbReference>
<dbReference type="RefSeq" id="WP_306835028.1">
    <property type="nucleotide sequence ID" value="NZ_JAUSRA010000001.1"/>
</dbReference>
<dbReference type="Proteomes" id="UP001240984">
    <property type="component" value="Unassembled WGS sequence"/>
</dbReference>
<dbReference type="CDD" id="cd00130">
    <property type="entry name" value="PAS"/>
    <property type="match status" value="1"/>
</dbReference>
<dbReference type="PANTHER" id="PTHR42878">
    <property type="entry name" value="TWO-COMPONENT HISTIDINE KINASE"/>
    <property type="match status" value="1"/>
</dbReference>
<comment type="subcellular location">
    <subcellularLocation>
        <location evidence="2">Cell membrane</location>
    </subcellularLocation>
</comment>
<dbReference type="SUPFAM" id="SSF55785">
    <property type="entry name" value="PYP-like sensor domain (PAS domain)"/>
    <property type="match status" value="1"/>
</dbReference>
<keyword evidence="12" id="KW-0812">Transmembrane</keyword>
<feature type="transmembrane region" description="Helical" evidence="12">
    <location>
        <begin position="268"/>
        <end position="291"/>
    </location>
</feature>
<feature type="domain" description="Histidine kinase" evidence="13">
    <location>
        <begin position="461"/>
        <end position="675"/>
    </location>
</feature>
<dbReference type="Pfam" id="PF00512">
    <property type="entry name" value="HisKA"/>
    <property type="match status" value="1"/>
</dbReference>
<dbReference type="PRINTS" id="PR00344">
    <property type="entry name" value="BCTRLSENSOR"/>
</dbReference>
<dbReference type="InterPro" id="IPR003594">
    <property type="entry name" value="HATPase_dom"/>
</dbReference>
<dbReference type="InterPro" id="IPR013656">
    <property type="entry name" value="PAS_4"/>
</dbReference>
<dbReference type="CDD" id="cd00082">
    <property type="entry name" value="HisKA"/>
    <property type="match status" value="1"/>
</dbReference>
<evidence type="ECO:0000259" key="14">
    <source>
        <dbReference type="PROSITE" id="PS50112"/>
    </source>
</evidence>
<feature type="domain" description="PAS" evidence="14">
    <location>
        <begin position="307"/>
        <end position="352"/>
    </location>
</feature>
<dbReference type="PANTHER" id="PTHR42878:SF15">
    <property type="entry name" value="BACTERIOPHYTOCHROME"/>
    <property type="match status" value="1"/>
</dbReference>
<dbReference type="SMART" id="SM00387">
    <property type="entry name" value="HATPase_c"/>
    <property type="match status" value="1"/>
</dbReference>
<evidence type="ECO:0000256" key="4">
    <source>
        <dbReference type="ARBA" id="ARBA00022553"/>
    </source>
</evidence>
<feature type="transmembrane region" description="Helical" evidence="12">
    <location>
        <begin position="199"/>
        <end position="221"/>
    </location>
</feature>
<dbReference type="InterPro" id="IPR050351">
    <property type="entry name" value="BphY/WalK/GraS-like"/>
</dbReference>
<feature type="transmembrane region" description="Helical" evidence="12">
    <location>
        <begin position="43"/>
        <end position="61"/>
    </location>
</feature>
<proteinExistence type="predicted"/>
<keyword evidence="4" id="KW-0597">Phosphoprotein</keyword>
<dbReference type="EC" id="2.7.13.3" evidence="3"/>
<comment type="caution">
    <text evidence="16">The sequence shown here is derived from an EMBL/GenBank/DDBJ whole genome shotgun (WGS) entry which is preliminary data.</text>
</comment>
<name>A0ABT9N2X9_9ACTN</name>
<dbReference type="SUPFAM" id="SSF55874">
    <property type="entry name" value="ATPase domain of HSP90 chaperone/DNA topoisomerase II/histidine kinase"/>
    <property type="match status" value="1"/>
</dbReference>
<feature type="coiled-coil region" evidence="10">
    <location>
        <begin position="423"/>
        <end position="454"/>
    </location>
</feature>
<feature type="transmembrane region" description="Helical" evidence="12">
    <location>
        <begin position="110"/>
        <end position="129"/>
    </location>
</feature>
<feature type="transmembrane region" description="Helical" evidence="12">
    <location>
        <begin position="135"/>
        <end position="157"/>
    </location>
</feature>
<gene>
    <name evidence="16" type="ORF">J2S43_006158</name>
</gene>
<evidence type="ECO:0000256" key="5">
    <source>
        <dbReference type="ARBA" id="ARBA00022679"/>
    </source>
</evidence>
<dbReference type="PROSITE" id="PS50113">
    <property type="entry name" value="PAC"/>
    <property type="match status" value="1"/>
</dbReference>
<protein>
    <recommendedName>
        <fullName evidence="9">Sensor-like histidine kinase SenX3</fullName>
        <ecNumber evidence="3">2.7.13.3</ecNumber>
    </recommendedName>
</protein>
<dbReference type="InterPro" id="IPR000014">
    <property type="entry name" value="PAS"/>
</dbReference>
<evidence type="ECO:0000256" key="8">
    <source>
        <dbReference type="ARBA" id="ARBA00023136"/>
    </source>
</evidence>
<evidence type="ECO:0000256" key="7">
    <source>
        <dbReference type="ARBA" id="ARBA00023012"/>
    </source>
</evidence>
<feature type="domain" description="PAC" evidence="15">
    <location>
        <begin position="379"/>
        <end position="432"/>
    </location>
</feature>
<dbReference type="NCBIfam" id="TIGR00229">
    <property type="entry name" value="sensory_box"/>
    <property type="match status" value="1"/>
</dbReference>
<evidence type="ECO:0000256" key="2">
    <source>
        <dbReference type="ARBA" id="ARBA00004236"/>
    </source>
</evidence>